<feature type="compositionally biased region" description="Polar residues" evidence="2">
    <location>
        <begin position="25"/>
        <end position="41"/>
    </location>
</feature>
<evidence type="ECO:0000256" key="2">
    <source>
        <dbReference type="SAM" id="MobiDB-lite"/>
    </source>
</evidence>
<dbReference type="InterPro" id="IPR011990">
    <property type="entry name" value="TPR-like_helical_dom_sf"/>
</dbReference>
<feature type="repeat" description="TPR" evidence="1">
    <location>
        <begin position="421"/>
        <end position="454"/>
    </location>
</feature>
<sequence>MRRTHLALLSAALLLSIPATGGAQQGPSGTQAKPPAQRQTQPRLSAITLSGRYLAARVAEQDHDYDSAVDQIDLALGQAQNDPELVYAAFRLRMYAGRIEQAAQLAPQILAARPGDGLANLVLAVQAIKKADYRTAEQQLGRIGGDSQLGPLREYVLAWLKAGEKDFAGARARIAKLKPAGGERAEAPALVIEAQMDEMAGDKAAAEEKYRRAMALDKNGLRTTVSVAEGLMRLGKAAEARELLKTYGEKYSDAVVMDGLIAPNAPIPPQPTPASGISEILFDIGGIMSSDPRNARADLALIFYQLAASLKPEHDFAWLMIAGLYEQFQMVPKAIEALGKIGPNSPLYWQARLRAAALDAQQEKFDQAVARLKTLVAEKPNRIDAALTLADLLRGKEKYSDAVQAYDTAIMRIRNLEERHWSVFFGRGIVLERTKQWPKAEADMKKALELSPEQPHVLNYLGYSWIDQGLHLDEGMKMLQRATELRPDDGAITDSVGWAFYRVGQYDKAVEWLERAAEQKGDDATIIEHLGDAYWHVGRKREARFQWERALNQKPDKDRLPVIKDKLENGLSAANDKPTVYEKPVEAKQGG</sequence>
<gene>
    <name evidence="4" type="ORF">RSO01_56650</name>
</gene>
<dbReference type="SMART" id="SM00028">
    <property type="entry name" value="TPR"/>
    <property type="match status" value="8"/>
</dbReference>
<dbReference type="AlphaFoldDB" id="A0A512NHR3"/>
<dbReference type="InterPro" id="IPR019734">
    <property type="entry name" value="TPR_rpt"/>
</dbReference>
<proteinExistence type="predicted"/>
<organism evidence="4 5">
    <name type="scientific">Reyranella soli</name>
    <dbReference type="NCBI Taxonomy" id="1230389"/>
    <lineage>
        <taxon>Bacteria</taxon>
        <taxon>Pseudomonadati</taxon>
        <taxon>Pseudomonadota</taxon>
        <taxon>Alphaproteobacteria</taxon>
        <taxon>Hyphomicrobiales</taxon>
        <taxon>Reyranellaceae</taxon>
        <taxon>Reyranella</taxon>
    </lineage>
</organism>
<dbReference type="Gene3D" id="1.25.40.10">
    <property type="entry name" value="Tetratricopeptide repeat domain"/>
    <property type="match status" value="2"/>
</dbReference>
<dbReference type="SUPFAM" id="SSF48452">
    <property type="entry name" value="TPR-like"/>
    <property type="match status" value="3"/>
</dbReference>
<dbReference type="PANTHER" id="PTHR12558">
    <property type="entry name" value="CELL DIVISION CYCLE 16,23,27"/>
    <property type="match status" value="1"/>
</dbReference>
<feature type="region of interest" description="Disordered" evidence="2">
    <location>
        <begin position="22"/>
        <end position="41"/>
    </location>
</feature>
<accession>A0A512NHR3</accession>
<dbReference type="RefSeq" id="WP_147153790.1">
    <property type="nucleotide sequence ID" value="NZ_BKAJ01000101.1"/>
</dbReference>
<keyword evidence="3" id="KW-0732">Signal</keyword>
<comment type="caution">
    <text evidence="4">The sequence shown here is derived from an EMBL/GenBank/DDBJ whole genome shotgun (WGS) entry which is preliminary data.</text>
</comment>
<dbReference type="Proteomes" id="UP000321058">
    <property type="component" value="Unassembled WGS sequence"/>
</dbReference>
<evidence type="ECO:0000256" key="3">
    <source>
        <dbReference type="SAM" id="SignalP"/>
    </source>
</evidence>
<keyword evidence="1" id="KW-0802">TPR repeat</keyword>
<dbReference type="Pfam" id="PF13432">
    <property type="entry name" value="TPR_16"/>
    <property type="match status" value="1"/>
</dbReference>
<reference evidence="4 5" key="1">
    <citation type="submission" date="2019-07" db="EMBL/GenBank/DDBJ databases">
        <title>Whole genome shotgun sequence of Reyranella soli NBRC 108950.</title>
        <authorList>
            <person name="Hosoyama A."/>
            <person name="Uohara A."/>
            <person name="Ohji S."/>
            <person name="Ichikawa N."/>
        </authorList>
    </citation>
    <scope>NUCLEOTIDE SEQUENCE [LARGE SCALE GENOMIC DNA]</scope>
    <source>
        <strain evidence="4 5">NBRC 108950</strain>
    </source>
</reference>
<dbReference type="PANTHER" id="PTHR12558:SF13">
    <property type="entry name" value="CELL DIVISION CYCLE PROTEIN 27 HOMOLOG"/>
    <property type="match status" value="1"/>
</dbReference>
<dbReference type="OrthoDB" id="9766710at2"/>
<evidence type="ECO:0000313" key="5">
    <source>
        <dbReference type="Proteomes" id="UP000321058"/>
    </source>
</evidence>
<dbReference type="EMBL" id="BKAJ01000101">
    <property type="protein sequence ID" value="GEP58499.1"/>
    <property type="molecule type" value="Genomic_DNA"/>
</dbReference>
<evidence type="ECO:0000256" key="1">
    <source>
        <dbReference type="PROSITE-ProRule" id="PRU00339"/>
    </source>
</evidence>
<feature type="chain" id="PRO_5021946213" evidence="3">
    <location>
        <begin position="22"/>
        <end position="591"/>
    </location>
</feature>
<protein>
    <submittedName>
        <fullName evidence="4">Uncharacterized protein</fullName>
    </submittedName>
</protein>
<name>A0A512NHR3_9HYPH</name>
<keyword evidence="5" id="KW-1185">Reference proteome</keyword>
<feature type="repeat" description="TPR" evidence="1">
    <location>
        <begin position="524"/>
        <end position="557"/>
    </location>
</feature>
<dbReference type="PROSITE" id="PS50005">
    <property type="entry name" value="TPR"/>
    <property type="match status" value="2"/>
</dbReference>
<dbReference type="Pfam" id="PF14559">
    <property type="entry name" value="TPR_19"/>
    <property type="match status" value="1"/>
</dbReference>
<evidence type="ECO:0000313" key="4">
    <source>
        <dbReference type="EMBL" id="GEP58499.1"/>
    </source>
</evidence>
<feature type="signal peptide" evidence="3">
    <location>
        <begin position="1"/>
        <end position="21"/>
    </location>
</feature>